<feature type="compositionally biased region" description="Basic and acidic residues" evidence="1">
    <location>
        <begin position="1182"/>
        <end position="1194"/>
    </location>
</feature>
<accession>A0ABQ7JX63</accession>
<feature type="compositionally biased region" description="Low complexity" evidence="1">
    <location>
        <begin position="579"/>
        <end position="613"/>
    </location>
</feature>
<name>A0ABQ7JX63_9FUNG</name>
<dbReference type="Gene3D" id="3.80.10.10">
    <property type="entry name" value="Ribonuclease Inhibitor"/>
    <property type="match status" value="1"/>
</dbReference>
<protein>
    <recommendedName>
        <fullName evidence="4">F-box domain-containing protein</fullName>
    </recommendedName>
</protein>
<reference evidence="2 3" key="1">
    <citation type="journal article" date="2020" name="Fungal Divers.">
        <title>Resolving the Mortierellaceae phylogeny through synthesis of multi-gene phylogenetics and phylogenomics.</title>
        <authorList>
            <person name="Vandepol N."/>
            <person name="Liber J."/>
            <person name="Desiro A."/>
            <person name="Na H."/>
            <person name="Kennedy M."/>
            <person name="Barry K."/>
            <person name="Grigoriev I.V."/>
            <person name="Miller A.N."/>
            <person name="O'Donnell K."/>
            <person name="Stajich J.E."/>
            <person name="Bonito G."/>
        </authorList>
    </citation>
    <scope>NUCLEOTIDE SEQUENCE [LARGE SCALE GENOMIC DNA]</scope>
    <source>
        <strain evidence="2 3">AD045</strain>
    </source>
</reference>
<feature type="region of interest" description="Disordered" evidence="1">
    <location>
        <begin position="270"/>
        <end position="307"/>
    </location>
</feature>
<sequence length="1266" mass="142469">MPQIQLPAECISCIISHLDGDLTTLFRLLTVNSTFFRATLPVLYRDPYRTLEHREKKRVHRQNGYFSSIYNYDCTKRLLYLLLLSCRQGDDLVPFLNVDWDEPLSPFVSDQPLMACYVDYLGDLNFDRWTQTLKLFLLEFDTQMEQHAFRLFTLLFLNHHKERVEKLSIPITHIEPYMELLPQLRNLQQVRFYEDELEQPPEEPAARPAAAAEPEAVPAVNNNEEEPQAVADVQDVIVDAPVVEVDAIPAVQDIQPTVDPIEVLIADPTPEPEADPITEPIVPEPADTPTTEAPTTEAPTVESPTVEPTMVEQPIEVADERAIVDTATEFVRESVTVEDTLDAILANIIAIDTDSVALGTALAPAEVEETPVEVAYRESLAMYVAYIAQVPMSVPVEEDTFEEVSDGFMAIDTDYTLPEPIVQNVGEVEAEVVVAVDAAAVATEEEEVSVAEVVTATATVTLGPDLAGVVPEEVGEGAQAAAPIHDDNIYEIESEVMLRMFTESTRFRNTDTSGYDPEEAMAYILALVGDPEDVFEPEAAMADILLLLGNPEGHEQLWETPVLESEEAEEEEVEEVAAVEEVPQEQQEQQPPAEEQQPPAEEQQPPAEEQQPPAEEEIPEPEPAQPARPVFDPTPDGVKFLQAHAELFGPGLGRVGPGIVEIEPPYSWIRPSESENTSYGSRYVELLKAQSNPTIIQFHNWERFRHYLKDVPVESVKRLRYFYEEWPETEWDQVELLKRCRSLEKFSSKIYDPTIFKFAIEEQTDREIYQELCKSGVAGASTSLGGGRSHGGHYGPGEDPVPLRKVHLKSYSDGFLHPVLQDICTAFKSSLESITCRLYSADSALLLSQFCDMPQLTMLDLRHDCSNALTNDASFLRGCPSLKTLRLRDGNMDQTLTIQTPLALYEPWHLPCLEELVLVGTACDLFNYETLAHSPQLQSLQLECVVPDMGVHIVSEMYQEHLALPAWNWTWKLPSLHTLFLKGRPAHLFRPCLVLGCPKLTNIHLDVLQVSRSVTTIRDALLSTTTTPPTFQSPVRNLTLKGRWFMNESATTVRDFFQTYFSSLTHLKFESTTFYDTCSTLDGLYTIPTLRKVFLCRQHVSKYDAWKLGLEQCLIRSPFEWERKTRHISFREELKRLRAVEKQKWTEAEEKELQVKALIAEVEAEAAKAKAKAAGTPVPSSVDHRSELSADNKPAEPTSTTTDRVRCQSVDSAIALEEEQAQVADQVKIALEEEERDLFESLRCVYVLNNKRFHREADTPQTVLPL</sequence>
<evidence type="ECO:0008006" key="4">
    <source>
        <dbReference type="Google" id="ProtNLM"/>
    </source>
</evidence>
<feature type="compositionally biased region" description="Acidic residues" evidence="1">
    <location>
        <begin position="564"/>
        <end position="578"/>
    </location>
</feature>
<dbReference type="SUPFAM" id="SSF52047">
    <property type="entry name" value="RNI-like"/>
    <property type="match status" value="1"/>
</dbReference>
<proteinExistence type="predicted"/>
<organism evidence="2 3">
    <name type="scientific">Linnemannia gamsii</name>
    <dbReference type="NCBI Taxonomy" id="64522"/>
    <lineage>
        <taxon>Eukaryota</taxon>
        <taxon>Fungi</taxon>
        <taxon>Fungi incertae sedis</taxon>
        <taxon>Mucoromycota</taxon>
        <taxon>Mortierellomycotina</taxon>
        <taxon>Mortierellomycetes</taxon>
        <taxon>Mortierellales</taxon>
        <taxon>Mortierellaceae</taxon>
        <taxon>Linnemannia</taxon>
    </lineage>
</organism>
<dbReference type="EMBL" id="JAAAIM010000581">
    <property type="protein sequence ID" value="KAG0286352.1"/>
    <property type="molecule type" value="Genomic_DNA"/>
</dbReference>
<dbReference type="Proteomes" id="UP001194696">
    <property type="component" value="Unassembled WGS sequence"/>
</dbReference>
<feature type="region of interest" description="Disordered" evidence="1">
    <location>
        <begin position="1171"/>
        <end position="1205"/>
    </location>
</feature>
<gene>
    <name evidence="2" type="ORF">BGZ96_009529</name>
</gene>
<feature type="region of interest" description="Disordered" evidence="1">
    <location>
        <begin position="562"/>
        <end position="636"/>
    </location>
</feature>
<evidence type="ECO:0000313" key="3">
    <source>
        <dbReference type="Proteomes" id="UP001194696"/>
    </source>
</evidence>
<comment type="caution">
    <text evidence="2">The sequence shown here is derived from an EMBL/GenBank/DDBJ whole genome shotgun (WGS) entry which is preliminary data.</text>
</comment>
<feature type="compositionally biased region" description="Low complexity" evidence="1">
    <location>
        <begin position="284"/>
        <end position="307"/>
    </location>
</feature>
<keyword evidence="3" id="KW-1185">Reference proteome</keyword>
<evidence type="ECO:0000313" key="2">
    <source>
        <dbReference type="EMBL" id="KAG0286352.1"/>
    </source>
</evidence>
<dbReference type="InterPro" id="IPR032675">
    <property type="entry name" value="LRR_dom_sf"/>
</dbReference>
<evidence type="ECO:0000256" key="1">
    <source>
        <dbReference type="SAM" id="MobiDB-lite"/>
    </source>
</evidence>